<evidence type="ECO:0000259" key="7">
    <source>
        <dbReference type="Pfam" id="PF22494"/>
    </source>
</evidence>
<dbReference type="Pfam" id="PF22494">
    <property type="entry name" value="choice_anch_I"/>
    <property type="match status" value="1"/>
</dbReference>
<dbReference type="InterPro" id="IPR008334">
    <property type="entry name" value="5'-Nucleotdase_C"/>
</dbReference>
<comment type="caution">
    <text evidence="8">The sequence shown here is derived from an EMBL/GenBank/DDBJ whole genome shotgun (WGS) entry which is preliminary data.</text>
</comment>
<dbReference type="SUPFAM" id="SSF50969">
    <property type="entry name" value="YVTN repeat-like/Quinoprotein amine dehydrogenase"/>
    <property type="match status" value="1"/>
</dbReference>
<feature type="compositionally biased region" description="Gly residues" evidence="2">
    <location>
        <begin position="268"/>
        <end position="285"/>
    </location>
</feature>
<dbReference type="InterPro" id="IPR004843">
    <property type="entry name" value="Calcineurin-like_PHP"/>
</dbReference>
<dbReference type="SUPFAM" id="SSF55816">
    <property type="entry name" value="5'-nucleotidase (syn. UDP-sugar hydrolase), C-terminal domain"/>
    <property type="match status" value="1"/>
</dbReference>
<protein>
    <submittedName>
        <fullName evidence="8">Choice-of-anchor I family protein</fullName>
    </submittedName>
</protein>
<evidence type="ECO:0000313" key="9">
    <source>
        <dbReference type="Proteomes" id="UP001152172"/>
    </source>
</evidence>
<feature type="compositionally biased region" description="Pro residues" evidence="2">
    <location>
        <begin position="257"/>
        <end position="266"/>
    </location>
</feature>
<feature type="compositionally biased region" description="Basic and acidic residues" evidence="2">
    <location>
        <begin position="1235"/>
        <end position="1249"/>
    </location>
</feature>
<evidence type="ECO:0000259" key="6">
    <source>
        <dbReference type="Pfam" id="PF18058"/>
    </source>
</evidence>
<evidence type="ECO:0000256" key="2">
    <source>
        <dbReference type="SAM" id="MobiDB-lite"/>
    </source>
</evidence>
<dbReference type="PROSITE" id="PS00785">
    <property type="entry name" value="5_NUCLEOTIDASE_1"/>
    <property type="match status" value="1"/>
</dbReference>
<reference evidence="8" key="1">
    <citation type="submission" date="2022-05" db="EMBL/GenBank/DDBJ databases">
        <authorList>
            <person name="Colautti A."/>
            <person name="Iacumin L."/>
        </authorList>
    </citation>
    <scope>NUCLEOTIDE SEQUENCE</scope>
    <source>
        <strain evidence="8">DSM 30747</strain>
    </source>
</reference>
<dbReference type="Pfam" id="PF18058">
    <property type="entry name" value="SbsC_C"/>
    <property type="match status" value="1"/>
</dbReference>
<feature type="chain" id="PRO_5040782418" evidence="3">
    <location>
        <begin position="28"/>
        <end position="1343"/>
    </location>
</feature>
<dbReference type="InterPro" id="IPR055188">
    <property type="entry name" value="Choice_anch_I"/>
</dbReference>
<evidence type="ECO:0000256" key="3">
    <source>
        <dbReference type="SAM" id="SignalP"/>
    </source>
</evidence>
<evidence type="ECO:0000259" key="5">
    <source>
        <dbReference type="Pfam" id="PF02872"/>
    </source>
</evidence>
<organism evidence="8 9">
    <name type="scientific">Psychrobacillus psychrodurans</name>
    <dbReference type="NCBI Taxonomy" id="126157"/>
    <lineage>
        <taxon>Bacteria</taxon>
        <taxon>Bacillati</taxon>
        <taxon>Bacillota</taxon>
        <taxon>Bacilli</taxon>
        <taxon>Bacillales</taxon>
        <taxon>Bacillaceae</taxon>
        <taxon>Psychrobacillus</taxon>
    </lineage>
</organism>
<name>A0A9X3L6E6_9BACI</name>
<dbReference type="GO" id="GO:0016788">
    <property type="term" value="F:hydrolase activity, acting on ester bonds"/>
    <property type="evidence" value="ECO:0007669"/>
    <property type="project" value="InterPro"/>
</dbReference>
<feature type="region of interest" description="Disordered" evidence="2">
    <location>
        <begin position="1232"/>
        <end position="1254"/>
    </location>
</feature>
<dbReference type="PRINTS" id="PR01607">
    <property type="entry name" value="APYRASEFAMLY"/>
</dbReference>
<dbReference type="Gene3D" id="3.90.780.10">
    <property type="entry name" value="5'-Nucleotidase, C-terminal domain"/>
    <property type="match status" value="1"/>
</dbReference>
<gene>
    <name evidence="8" type="ORF">M9R61_01405</name>
</gene>
<feature type="region of interest" description="Disordered" evidence="2">
    <location>
        <begin position="250"/>
        <end position="288"/>
    </location>
</feature>
<dbReference type="PANTHER" id="PTHR11575:SF24">
    <property type="entry name" value="5'-NUCLEOTIDASE"/>
    <property type="match status" value="1"/>
</dbReference>
<evidence type="ECO:0000313" key="8">
    <source>
        <dbReference type="EMBL" id="MCZ8532000.1"/>
    </source>
</evidence>
<keyword evidence="1 3" id="KW-0732">Signal</keyword>
<dbReference type="Gene3D" id="3.60.21.10">
    <property type="match status" value="1"/>
</dbReference>
<dbReference type="Pfam" id="PF02872">
    <property type="entry name" value="5_nucleotid_C"/>
    <property type="match status" value="1"/>
</dbReference>
<dbReference type="InterPro" id="IPR036907">
    <property type="entry name" value="5'-Nucleotdase_C_sf"/>
</dbReference>
<dbReference type="SUPFAM" id="SSF56300">
    <property type="entry name" value="Metallo-dependent phosphatases"/>
    <property type="match status" value="1"/>
</dbReference>
<dbReference type="InterPro" id="IPR011044">
    <property type="entry name" value="Quino_amine_DH_bsu"/>
</dbReference>
<dbReference type="GO" id="GO:0000166">
    <property type="term" value="F:nucleotide binding"/>
    <property type="evidence" value="ECO:0007669"/>
    <property type="project" value="InterPro"/>
</dbReference>
<dbReference type="Pfam" id="PF00149">
    <property type="entry name" value="Metallophos"/>
    <property type="match status" value="1"/>
</dbReference>
<dbReference type="GO" id="GO:0009166">
    <property type="term" value="P:nucleotide catabolic process"/>
    <property type="evidence" value="ECO:0007669"/>
    <property type="project" value="InterPro"/>
</dbReference>
<evidence type="ECO:0000259" key="4">
    <source>
        <dbReference type="Pfam" id="PF00149"/>
    </source>
</evidence>
<feature type="domain" description="Calcineurin-like phosphoesterase" evidence="4">
    <location>
        <begin position="293"/>
        <end position="512"/>
    </location>
</feature>
<feature type="signal peptide" evidence="3">
    <location>
        <begin position="1"/>
        <end position="27"/>
    </location>
</feature>
<dbReference type="EMBL" id="JAMKBI010000001">
    <property type="protein sequence ID" value="MCZ8532000.1"/>
    <property type="molecule type" value="Genomic_DNA"/>
</dbReference>
<keyword evidence="9" id="KW-1185">Reference proteome</keyword>
<proteinExistence type="predicted"/>
<dbReference type="InterPro" id="IPR029052">
    <property type="entry name" value="Metallo-depent_PP-like"/>
</dbReference>
<dbReference type="Gene3D" id="2.130.10.10">
    <property type="entry name" value="YVTN repeat-like/Quinoprotein amine dehydrogenase"/>
    <property type="match status" value="1"/>
</dbReference>
<evidence type="ECO:0000256" key="1">
    <source>
        <dbReference type="ARBA" id="ARBA00022729"/>
    </source>
</evidence>
<feature type="domain" description="SbsC C-terminal" evidence="6">
    <location>
        <begin position="62"/>
        <end position="181"/>
    </location>
</feature>
<dbReference type="PANTHER" id="PTHR11575">
    <property type="entry name" value="5'-NUCLEOTIDASE-RELATED"/>
    <property type="match status" value="1"/>
</dbReference>
<dbReference type="Gene3D" id="1.20.58.780">
    <property type="match status" value="1"/>
</dbReference>
<sequence length="1343" mass="145193">MQNHTLKKSVMAAVLATTLLTSTNVSYASGSLQEMVDQARKDMKEAAYSYVVPSQNGKLVPSADLYPTLNKVKKDYQIAKEAISKSNAKNKSTLLNDLNDLYKERITKGLIPYIDAYNYADKYLNPIMADIQKAEQTKDWEQVEKLYHKLSIQLKTRSEIMYRFTGKATRDLLLDQYKQTADMKRSQLMVPVTIYMKVKQVDKLLAEGKQAEAKKVLESIKPLQLRLPSTSTLPMVKELLEEINTVSKKAGMDITPTPTPTTPTNPSPGGGNTGGGNNGGNNGGGADKKFKLTLLHTNDTHAKVETAPKRITAIKKERAENPNAVLVDAGDVFSGTLYFNQYKGLADLAFMNLAEYDVMTFGNHEFDLGSSEEGHKALADFIKGAQFPFVSANVDFSKDENLRGLFSDIASSAPENGKIYNGIVKEVNGEKVGFFGLTTQETKGLSSPGQVTFTDYIIEAEKAVKAFEDMGVNKIVAVTHIGYDDNPAIDNDLALAAQVEGIDVIIGGHSHTKLAAPVVVDKNETGATKDKTIIVQASSQGDLLGALDVEFDKNGKVTTQIGELIEVSKFTEDAEAKKLLESYKPKVDEVAGEEIGVSAEVVLENPRTNGDNTKPSVRKNETILGNLIADGMLVKAKSLNPKVIMAFQNGGGIRSSIDAGPITVGEVITVLPFGNTLSTMEITGAELKEAFETSVGVYPLENGGFLHVAGAKVEFDSTKLKGERVVSISYENADGTYTKIVDTETYTVATNYFTAQGGDSYDVFKEIYEAGKVKDLGLSDWENFADHLKTLSTIPTKIEGRIVDVAGQVVNPEPEIVEDPGTTPAPVATTEPPLYNSNPEGFTVSQIARYDSGQGETGTEILAYDVATNKGFVTNGAVGGFDILNFADVKSGTFKQLDSTKRVVVEDYGIPGVKNITSIASHPAEDLIAIAAYAEKTDPGYIIFATKDGKYVKHVEVGALPDMVTFTPNGKKAIVANEGEPNKDTTIDPKGSISVIDVATLTETTLNFTEAMLDEKVRTSYKGASILEQLEPEYVTVSDDSKTAYVTLQENNAIATVDLETNTILHVRGLGVIDHSVEGFEMDANKDDKKADIIKQPIITFHMPDAIDTFTVAGKTYIITPNEGDSRDYADDGGYSEVSELADLALPIALTEANYKGFTQAELAAFDLSTLDGYKVTTENGLNKASTAYEAIYGYGGRSFSIFDAVTMEQVYDSGSEFEKIIAEKTPKYFNTNSDDIKGDNRSDDKGPEPETAVVGEIDGTTYGFIALERYSGIMVYDLTDINAPKFVTLISSRDFTAKIAGDVSPEGLQFIPASESPTGKAILAATHEVSGTIAVYEFGVAN</sequence>
<feature type="domain" description="5'-Nucleotidase C-terminal" evidence="5">
    <location>
        <begin position="611"/>
        <end position="766"/>
    </location>
</feature>
<dbReference type="NCBIfam" id="NF038117">
    <property type="entry name" value="choice_anch_I"/>
    <property type="match status" value="1"/>
</dbReference>
<dbReference type="InterPro" id="IPR006179">
    <property type="entry name" value="5_nucleotidase/apyrase"/>
</dbReference>
<dbReference type="InterPro" id="IPR015943">
    <property type="entry name" value="WD40/YVTN_repeat-like_dom_sf"/>
</dbReference>
<dbReference type="InterPro" id="IPR041378">
    <property type="entry name" value="S-layer_SbsC_C"/>
</dbReference>
<accession>A0A9X3L6E6</accession>
<dbReference type="Proteomes" id="UP001152172">
    <property type="component" value="Unassembled WGS sequence"/>
</dbReference>
<feature type="domain" description="Choice-of-anchor I" evidence="7">
    <location>
        <begin position="858"/>
        <end position="1338"/>
    </location>
</feature>
<dbReference type="InterPro" id="IPR006146">
    <property type="entry name" value="5'-Nucleotdase_CS"/>
</dbReference>
<dbReference type="RefSeq" id="WP_269920673.1">
    <property type="nucleotide sequence ID" value="NZ_JAMKBI010000001.1"/>
</dbReference>
<dbReference type="GO" id="GO:0046872">
    <property type="term" value="F:metal ion binding"/>
    <property type="evidence" value="ECO:0007669"/>
    <property type="project" value="InterPro"/>
</dbReference>
<dbReference type="Gene3D" id="1.20.58.790">
    <property type="match status" value="1"/>
</dbReference>